<organism evidence="6 8">
    <name type="scientific">Clostridium septicum</name>
    <dbReference type="NCBI Taxonomy" id="1504"/>
    <lineage>
        <taxon>Bacteria</taxon>
        <taxon>Bacillati</taxon>
        <taxon>Bacillota</taxon>
        <taxon>Clostridia</taxon>
        <taxon>Eubacteriales</taxon>
        <taxon>Clostridiaceae</taxon>
        <taxon>Clostridium</taxon>
    </lineage>
</organism>
<dbReference type="SUPFAM" id="SSF53448">
    <property type="entry name" value="Nucleotide-diphospho-sugar transferases"/>
    <property type="match status" value="1"/>
</dbReference>
<dbReference type="RefSeq" id="WP_120140851.1">
    <property type="nucleotide sequence ID" value="NZ_CP023671.1"/>
</dbReference>
<proteinExistence type="inferred from homology"/>
<dbReference type="PANTHER" id="PTHR43179:SF12">
    <property type="entry name" value="GALACTOFURANOSYLTRANSFERASE GLFT2"/>
    <property type="match status" value="1"/>
</dbReference>
<dbReference type="Proteomes" id="UP001055437">
    <property type="component" value="Chromosome"/>
</dbReference>
<accession>A0A9N7JNM6</accession>
<keyword evidence="4" id="KW-0808">Transferase</keyword>
<keyword evidence="9" id="KW-1185">Reference proteome</keyword>
<evidence type="ECO:0000313" key="9">
    <source>
        <dbReference type="Proteomes" id="UP001055437"/>
    </source>
</evidence>
<dbReference type="Pfam" id="PF00535">
    <property type="entry name" value="Glycos_transf_2"/>
    <property type="match status" value="1"/>
</dbReference>
<evidence type="ECO:0000313" key="7">
    <source>
        <dbReference type="EMBL" id="USS01476.1"/>
    </source>
</evidence>
<dbReference type="Gene3D" id="3.90.550.10">
    <property type="entry name" value="Spore Coat Polysaccharide Biosynthesis Protein SpsA, Chain A"/>
    <property type="match status" value="1"/>
</dbReference>
<gene>
    <name evidence="6" type="ORF">CP523_10945</name>
    <name evidence="7" type="ORF">NH397_03290</name>
</gene>
<dbReference type="EMBL" id="CP099799">
    <property type="protein sequence ID" value="USS01476.1"/>
    <property type="molecule type" value="Genomic_DNA"/>
</dbReference>
<evidence type="ECO:0000259" key="5">
    <source>
        <dbReference type="Pfam" id="PF00535"/>
    </source>
</evidence>
<evidence type="ECO:0000313" key="8">
    <source>
        <dbReference type="Proteomes" id="UP000280586"/>
    </source>
</evidence>
<evidence type="ECO:0000256" key="2">
    <source>
        <dbReference type="ARBA" id="ARBA00006739"/>
    </source>
</evidence>
<dbReference type="KEGG" id="csep:CP523_10945"/>
<comment type="pathway">
    <text evidence="1">Cell wall biogenesis; cell wall polysaccharide biosynthesis.</text>
</comment>
<dbReference type="Proteomes" id="UP000280586">
    <property type="component" value="Chromosome"/>
</dbReference>
<evidence type="ECO:0000256" key="1">
    <source>
        <dbReference type="ARBA" id="ARBA00004776"/>
    </source>
</evidence>
<reference evidence="7" key="2">
    <citation type="submission" date="2022-06" db="EMBL/GenBank/DDBJ databases">
        <authorList>
            <person name="Holder M.E."/>
            <person name="Ajami N.J."/>
            <person name="Petrosino J.F."/>
        </authorList>
    </citation>
    <scope>NUCLEOTIDE SEQUENCE</scope>
    <source>
        <strain evidence="7">RMA 8861</strain>
    </source>
</reference>
<dbReference type="EMBL" id="CP023671">
    <property type="protein sequence ID" value="AYE34882.1"/>
    <property type="molecule type" value="Genomic_DNA"/>
</dbReference>
<evidence type="ECO:0000313" key="6">
    <source>
        <dbReference type="EMBL" id="AYE34882.1"/>
    </source>
</evidence>
<dbReference type="GeneID" id="303561200"/>
<sequence length="272" mass="31521">MFSIVIVNWNGAKLLNQCLDSLIEKYKKSLLIETIELDKNYGFAYANNIGIDKAMKDENEYIVTLNNDIEVTNDTLDILKRYIENNRNVDIFQLMMINYYERNKIDAAGLEFDENYFVMPLGYNKDKSEIENLQIEIEGACAGAAVYSKKALLSVKEMEIDYFSSDFFAYFEDVDLALRLKSKGFKTHLVKEAIVYHMHSATGNKSSNFKDYYLSRNLFKYFKRNLSIKQYNISSKKGYKLMGKMFARYLVKGNLGGAKSILKGMVDYKLNR</sequence>
<dbReference type="PANTHER" id="PTHR43179">
    <property type="entry name" value="RHAMNOSYLTRANSFERASE WBBL"/>
    <property type="match status" value="1"/>
</dbReference>
<protein>
    <submittedName>
        <fullName evidence="7">Glycosyltransferase family 2 protein</fullName>
    </submittedName>
</protein>
<dbReference type="InterPro" id="IPR029044">
    <property type="entry name" value="Nucleotide-diphossugar_trans"/>
</dbReference>
<dbReference type="AlphaFoldDB" id="A0A9N7JNM6"/>
<reference evidence="6 8" key="1">
    <citation type="submission" date="2017-09" db="EMBL/GenBank/DDBJ databases">
        <authorList>
            <person name="Thomas P."/>
            <person name="Seyboldt C."/>
        </authorList>
    </citation>
    <scope>NUCLEOTIDE SEQUENCE [LARGE SCALE GENOMIC DNA]</scope>
    <source>
        <strain evidence="6 8">DSM 7534</strain>
    </source>
</reference>
<dbReference type="GO" id="GO:0016757">
    <property type="term" value="F:glycosyltransferase activity"/>
    <property type="evidence" value="ECO:0007669"/>
    <property type="project" value="UniProtKB-KW"/>
</dbReference>
<comment type="similarity">
    <text evidence="2">Belongs to the glycosyltransferase 2 family.</text>
</comment>
<dbReference type="InterPro" id="IPR001173">
    <property type="entry name" value="Glyco_trans_2-like"/>
</dbReference>
<name>A0A9N7JNM6_CLOSE</name>
<evidence type="ECO:0000256" key="3">
    <source>
        <dbReference type="ARBA" id="ARBA00022676"/>
    </source>
</evidence>
<feature type="domain" description="Glycosyltransferase 2-like" evidence="5">
    <location>
        <begin position="24"/>
        <end position="152"/>
    </location>
</feature>
<evidence type="ECO:0000256" key="4">
    <source>
        <dbReference type="ARBA" id="ARBA00022679"/>
    </source>
</evidence>
<keyword evidence="3" id="KW-0328">Glycosyltransferase</keyword>